<feature type="coiled-coil region" evidence="1">
    <location>
        <begin position="451"/>
        <end position="478"/>
    </location>
</feature>
<dbReference type="PANTHER" id="PTHR32046:SF11">
    <property type="entry name" value="IMMUNE-ASSOCIATED NUCLEOTIDE-BINDING PROTEIN 10-LIKE"/>
    <property type="match status" value="1"/>
</dbReference>
<keyword evidence="1" id="KW-0175">Coiled coil</keyword>
<dbReference type="InterPro" id="IPR025662">
    <property type="entry name" value="Sigma_54_int_dom_ATP-bd_1"/>
</dbReference>
<dbReference type="Pfam" id="PF01926">
    <property type="entry name" value="MMR_HSR1"/>
    <property type="match status" value="1"/>
</dbReference>
<evidence type="ECO:0000256" key="1">
    <source>
        <dbReference type="SAM" id="Coils"/>
    </source>
</evidence>
<dbReference type="SUPFAM" id="SSF52540">
    <property type="entry name" value="P-loop containing nucleoside triphosphate hydrolases"/>
    <property type="match status" value="1"/>
</dbReference>
<evidence type="ECO:0000313" key="5">
    <source>
        <dbReference type="Proteomes" id="UP000051574"/>
    </source>
</evidence>
<proteinExistence type="predicted"/>
<reference evidence="4 5" key="1">
    <citation type="submission" date="2015-09" db="EMBL/GenBank/DDBJ databases">
        <title>Draft genome of the scarab beetle Oryctes borbonicus.</title>
        <authorList>
            <person name="Meyer J.M."/>
            <person name="Markov G.V."/>
            <person name="Baskaran P."/>
            <person name="Herrmann M."/>
            <person name="Sommer R.J."/>
            <person name="Roedelsperger C."/>
        </authorList>
    </citation>
    <scope>NUCLEOTIDE SEQUENCE [LARGE SCALE GENOMIC DNA]</scope>
    <source>
        <strain evidence="4">OB123</strain>
        <tissue evidence="4">Whole animal</tissue>
    </source>
</reference>
<dbReference type="CDD" id="cd00882">
    <property type="entry name" value="Ras_like_GTPase"/>
    <property type="match status" value="1"/>
</dbReference>
<gene>
    <name evidence="4" type="ORF">AMK59_1308</name>
</gene>
<name>A0A0T6BCY7_9SCAR</name>
<keyword evidence="5" id="KW-1185">Reference proteome</keyword>
<evidence type="ECO:0000313" key="4">
    <source>
        <dbReference type="EMBL" id="KRT85067.1"/>
    </source>
</evidence>
<dbReference type="Gene3D" id="3.40.50.300">
    <property type="entry name" value="P-loop containing nucleotide triphosphate hydrolases"/>
    <property type="match status" value="1"/>
</dbReference>
<evidence type="ECO:0000259" key="3">
    <source>
        <dbReference type="Pfam" id="PF26633"/>
    </source>
</evidence>
<dbReference type="OrthoDB" id="2386367at2759"/>
<feature type="domain" description="G" evidence="2">
    <location>
        <begin position="26"/>
        <end position="158"/>
    </location>
</feature>
<dbReference type="PROSITE" id="PS00675">
    <property type="entry name" value="SIGMA54_INTERACT_1"/>
    <property type="match status" value="1"/>
</dbReference>
<organism evidence="4 5">
    <name type="scientific">Oryctes borbonicus</name>
    <dbReference type="NCBI Taxonomy" id="1629725"/>
    <lineage>
        <taxon>Eukaryota</taxon>
        <taxon>Metazoa</taxon>
        <taxon>Ecdysozoa</taxon>
        <taxon>Arthropoda</taxon>
        <taxon>Hexapoda</taxon>
        <taxon>Insecta</taxon>
        <taxon>Pterygota</taxon>
        <taxon>Neoptera</taxon>
        <taxon>Endopterygota</taxon>
        <taxon>Coleoptera</taxon>
        <taxon>Polyphaga</taxon>
        <taxon>Scarabaeiformia</taxon>
        <taxon>Scarabaeidae</taxon>
        <taxon>Dynastinae</taxon>
        <taxon>Oryctes</taxon>
    </lineage>
</organism>
<dbReference type="GO" id="GO:0005525">
    <property type="term" value="F:GTP binding"/>
    <property type="evidence" value="ECO:0007669"/>
    <property type="project" value="InterPro"/>
</dbReference>
<dbReference type="InterPro" id="IPR058519">
    <property type="entry name" value="DUF8206"/>
</dbReference>
<dbReference type="Proteomes" id="UP000051574">
    <property type="component" value="Unassembled WGS sequence"/>
</dbReference>
<feature type="domain" description="DUF8206" evidence="3">
    <location>
        <begin position="350"/>
        <end position="426"/>
    </location>
</feature>
<dbReference type="InterPro" id="IPR006073">
    <property type="entry name" value="GTP-bd"/>
</dbReference>
<sequence>MANIDEGDRFTETFEAITVSDTDVNILLLGETGVGKSTFINAFVNYLEFEKFDIAEKSEVRCLIPTKFVVMNEDFEEKVIEIGKDDNENNTMTTRQARTNVFPKNRKGIHTIRLIDTPGIGDPRGIDRDDENMENILSYISHIENIHAICFLLKPNNVRLTVIFHYCIRRLLSRLEKSASKNIIFLFTNTRITFYQPGETITALKAILKDIKNNPPFADIKFGKDNAFSLDNESFRYLLAVQNGVELGDRQNFVESWNRSAEECWRMLYYVTGQGNSKLTPHKVKDTISVNEASRIILQLSQPLADNADLINDNIKSLERHKQSLLRDKLCIADLEKNLYVPVINIRCKKLSQPITVCTAKSCIEIYTVNDLKKYRYNQKCHDPCYLQNVLREHVGSPELINCSVMSNHKCKICSCHYSSHMHIYYTIETYEDQIYSEGVKTQIKDREAAMDITKKLIASMESRKANYENEMDTIIKTMARFAHFLQRNLIAPYNDAVKAYIEYLLDR</sequence>
<evidence type="ECO:0000259" key="2">
    <source>
        <dbReference type="Pfam" id="PF01926"/>
    </source>
</evidence>
<comment type="caution">
    <text evidence="4">The sequence shown here is derived from an EMBL/GenBank/DDBJ whole genome shotgun (WGS) entry which is preliminary data.</text>
</comment>
<dbReference type="PANTHER" id="PTHR32046">
    <property type="entry name" value="G DOMAIN-CONTAINING PROTEIN"/>
    <property type="match status" value="1"/>
</dbReference>
<dbReference type="Pfam" id="PF26633">
    <property type="entry name" value="DUF8206"/>
    <property type="match status" value="1"/>
</dbReference>
<dbReference type="AlphaFoldDB" id="A0A0T6BCY7"/>
<dbReference type="InterPro" id="IPR027417">
    <property type="entry name" value="P-loop_NTPase"/>
</dbReference>
<protein>
    <submittedName>
        <fullName evidence="4">50S ribosome-binding GTPase</fullName>
    </submittedName>
</protein>
<accession>A0A0T6BCY7</accession>
<dbReference type="EMBL" id="LJIG01001873">
    <property type="protein sequence ID" value="KRT85067.1"/>
    <property type="molecule type" value="Genomic_DNA"/>
</dbReference>